<reference evidence="4 5" key="1">
    <citation type="submission" date="2021-03" db="EMBL/GenBank/DDBJ databases">
        <title>Enterococcal diversity collection.</title>
        <authorList>
            <person name="Gilmore M.S."/>
            <person name="Schwartzman J."/>
            <person name="Van Tyne D."/>
            <person name="Martin M."/>
            <person name="Earl A.M."/>
            <person name="Manson A.L."/>
            <person name="Straub T."/>
            <person name="Salamzade R."/>
            <person name="Saavedra J."/>
            <person name="Lebreton F."/>
            <person name="Prichula J."/>
            <person name="Schaufler K."/>
            <person name="Gaca A."/>
            <person name="Sgardioli B."/>
            <person name="Wagenaar J."/>
            <person name="Strong T."/>
        </authorList>
    </citation>
    <scope>NUCLEOTIDE SEQUENCE [LARGE SCALE GENOMIC DNA]</scope>
    <source>
        <strain evidence="4 5">669A</strain>
    </source>
</reference>
<dbReference type="NCBIfam" id="TIGR01076">
    <property type="entry name" value="sortase_fam"/>
    <property type="match status" value="1"/>
</dbReference>
<evidence type="ECO:0000256" key="1">
    <source>
        <dbReference type="ARBA" id="ARBA00022670"/>
    </source>
</evidence>
<protein>
    <submittedName>
        <fullName evidence="4">Class A sortase</fullName>
    </submittedName>
</protein>
<evidence type="ECO:0000256" key="2">
    <source>
        <dbReference type="ARBA" id="ARBA00022801"/>
    </source>
</evidence>
<dbReference type="CDD" id="cd06165">
    <property type="entry name" value="Sortase_A"/>
    <property type="match status" value="1"/>
</dbReference>
<dbReference type="Pfam" id="PF04203">
    <property type="entry name" value="Sortase"/>
    <property type="match status" value="1"/>
</dbReference>
<evidence type="ECO:0000256" key="3">
    <source>
        <dbReference type="ARBA" id="ARBA00022807"/>
    </source>
</evidence>
<keyword evidence="3" id="KW-0788">Thiol protease</keyword>
<keyword evidence="5" id="KW-1185">Reference proteome</keyword>
<sequence>MKKKVIRFCSFLLIIGGLFLLFNKPLIKYFIRNTGTAYDIAQISKDELEKNKQRKAIFDFDQVESLSSAAVIQSQLNRKKEDLPVIASIAIPSVNIRLPIFKGLTNEALFYGAGTLSPDQEMGTGNYALASHLSDQPDLLFTPLENLSIGDKIYLTDLSNVYTYAAVSKEKVEPTRIEVLEEVADKELVTLITCGDLYATSRLVVQGELVKVTPMEKMSKEAAKAFELPIRSY</sequence>
<dbReference type="InterPro" id="IPR005754">
    <property type="entry name" value="Sortase"/>
</dbReference>
<keyword evidence="1" id="KW-0645">Protease</keyword>
<organism evidence="4 5">
    <name type="scientific">Candidatus Enterococcus moelleringii</name>
    <dbReference type="NCBI Taxonomy" id="2815325"/>
    <lineage>
        <taxon>Bacteria</taxon>
        <taxon>Bacillati</taxon>
        <taxon>Bacillota</taxon>
        <taxon>Bacilli</taxon>
        <taxon>Lactobacillales</taxon>
        <taxon>Enterococcaceae</taxon>
        <taxon>Enterococcus</taxon>
    </lineage>
</organism>
<dbReference type="Proteomes" id="UP000664601">
    <property type="component" value="Unassembled WGS sequence"/>
</dbReference>
<name>A0ABS3L8D7_9ENTE</name>
<comment type="caution">
    <text evidence="4">The sequence shown here is derived from an EMBL/GenBank/DDBJ whole genome shotgun (WGS) entry which is preliminary data.</text>
</comment>
<dbReference type="InterPro" id="IPR042007">
    <property type="entry name" value="Sortase_A"/>
</dbReference>
<dbReference type="EMBL" id="JAFREM010000012">
    <property type="protein sequence ID" value="MBO1305891.1"/>
    <property type="molecule type" value="Genomic_DNA"/>
</dbReference>
<proteinExistence type="predicted"/>
<accession>A0ABS3L8D7</accession>
<dbReference type="InterPro" id="IPR023365">
    <property type="entry name" value="Sortase_dom-sf"/>
</dbReference>
<gene>
    <name evidence="4" type="ORF">JZO70_06955</name>
</gene>
<evidence type="ECO:0000313" key="4">
    <source>
        <dbReference type="EMBL" id="MBO1305891.1"/>
    </source>
</evidence>
<dbReference type="Gene3D" id="2.40.260.10">
    <property type="entry name" value="Sortase"/>
    <property type="match status" value="1"/>
</dbReference>
<evidence type="ECO:0000313" key="5">
    <source>
        <dbReference type="Proteomes" id="UP000664601"/>
    </source>
</evidence>
<dbReference type="SUPFAM" id="SSF63817">
    <property type="entry name" value="Sortase"/>
    <property type="match status" value="1"/>
</dbReference>
<keyword evidence="2" id="KW-0378">Hydrolase</keyword>
<dbReference type="RefSeq" id="WP_207672825.1">
    <property type="nucleotide sequence ID" value="NZ_JAFREM010000012.1"/>
</dbReference>